<organism evidence="3 4">
    <name type="scientific">Liquorilactobacillus vini DSM 20605</name>
    <dbReference type="NCBI Taxonomy" id="1133569"/>
    <lineage>
        <taxon>Bacteria</taxon>
        <taxon>Bacillati</taxon>
        <taxon>Bacillota</taxon>
        <taxon>Bacilli</taxon>
        <taxon>Lactobacillales</taxon>
        <taxon>Lactobacillaceae</taxon>
        <taxon>Liquorilactobacillus</taxon>
    </lineage>
</organism>
<dbReference type="Pfam" id="PF00326">
    <property type="entry name" value="Peptidase_S9"/>
    <property type="match status" value="1"/>
</dbReference>
<gene>
    <name evidence="3" type="ORF">FD21_GL001416</name>
</gene>
<protein>
    <submittedName>
        <fullName evidence="3">S9C subfamily peptidase</fullName>
    </submittedName>
</protein>
<evidence type="ECO:0000256" key="1">
    <source>
        <dbReference type="ARBA" id="ARBA00022801"/>
    </source>
</evidence>
<dbReference type="AlphaFoldDB" id="A0A0R2C6P6"/>
<dbReference type="InterPro" id="IPR001375">
    <property type="entry name" value="Peptidase_S9_cat"/>
</dbReference>
<dbReference type="PANTHER" id="PTHR42776:SF27">
    <property type="entry name" value="DIPEPTIDYL PEPTIDASE FAMILY MEMBER 6"/>
    <property type="match status" value="1"/>
</dbReference>
<dbReference type="GO" id="GO:0004252">
    <property type="term" value="F:serine-type endopeptidase activity"/>
    <property type="evidence" value="ECO:0007669"/>
    <property type="project" value="TreeGrafter"/>
</dbReference>
<evidence type="ECO:0000313" key="3">
    <source>
        <dbReference type="EMBL" id="KRM87034.1"/>
    </source>
</evidence>
<accession>A0A0R2C6P6</accession>
<dbReference type="Gene3D" id="2.120.10.30">
    <property type="entry name" value="TolB, C-terminal domain"/>
    <property type="match status" value="1"/>
</dbReference>
<keyword evidence="1" id="KW-0378">Hydrolase</keyword>
<comment type="caution">
    <text evidence="3">The sequence shown here is derived from an EMBL/GenBank/DDBJ whole genome shotgun (WGS) entry which is preliminary data.</text>
</comment>
<dbReference type="SUPFAM" id="SSF53474">
    <property type="entry name" value="alpha/beta-Hydrolases"/>
    <property type="match status" value="1"/>
</dbReference>
<dbReference type="EMBL" id="AYYX01000040">
    <property type="protein sequence ID" value="KRM87034.1"/>
    <property type="molecule type" value="Genomic_DNA"/>
</dbReference>
<dbReference type="Proteomes" id="UP000051576">
    <property type="component" value="Unassembled WGS sequence"/>
</dbReference>
<dbReference type="InterPro" id="IPR029058">
    <property type="entry name" value="AB_hydrolase_fold"/>
</dbReference>
<dbReference type="RefSeq" id="WP_056970639.1">
    <property type="nucleotide sequence ID" value="NZ_AYYX01000040.1"/>
</dbReference>
<feature type="domain" description="Peptidase S9 prolyl oligopeptidase catalytic" evidence="2">
    <location>
        <begin position="451"/>
        <end position="651"/>
    </location>
</feature>
<dbReference type="InterPro" id="IPR011042">
    <property type="entry name" value="6-blade_b-propeller_TolB-like"/>
</dbReference>
<dbReference type="SUPFAM" id="SSF82171">
    <property type="entry name" value="DPP6 N-terminal domain-like"/>
    <property type="match status" value="1"/>
</dbReference>
<evidence type="ECO:0000313" key="4">
    <source>
        <dbReference type="Proteomes" id="UP000051576"/>
    </source>
</evidence>
<keyword evidence="4" id="KW-1185">Reference proteome</keyword>
<name>A0A0R2C6P6_9LACO</name>
<dbReference type="STRING" id="1133569.FD21_GL001416"/>
<dbReference type="GO" id="GO:0006508">
    <property type="term" value="P:proteolysis"/>
    <property type="evidence" value="ECO:0007669"/>
    <property type="project" value="InterPro"/>
</dbReference>
<sequence>MEKIKINDLFKISTLSAPQYSPDGQQLLYVENKISKNADKYISSIHLYDLQREVDTTLVDNQSQNFEPKWLKLGKSFYFLSNHLGSTQVFQYDLIENKVSQLTEVNQNEHLVDFEIAPNEKFFITICQESSIDESRQMAYITSKLFYQSNGRGLIAENGKENTVYVNYLGTDKKIKLCKCYVGYGLRKAVSISPDSRSIFVERLLHPNDDLKTDTGVFEYRLSKDLGSVLSKKLFTKASLGIFGETTFSDDLRYIGVLGNSLAYRTSNQIKLYVYDTKKNFFIDLLKENDIQVTDFCVTDFQQKNTNSQLRWDKITKSFIFTVSQEENVCLYSANPRTLEVRQLTKFDGHIQDFDIRPGKNEAILVISTPALPTALWQIDLSDTEKIQLEVPATVANSNFEFANYYRYEFRHPDGGRIPCLLVLPANYTKDRKIPLIVNIHGGPYAMHGYTFNHEVQVMASAGFAILLINPRGSVGYGQHHLNGVVGKYGEKDYEDIMIATKEVIKSCEFIDKNNLLVTGGSYGGFMTNWIVTQTNIFKKAVTQRSMSNFVSMFGTSDIGASFFSEENSGSDILHPQKLWEKSPLAHVRGVRTPMLIIQSDHDLRCPIEQAEQWYTALKYHHVPVKFIRIFNENHELSRSGTPSRRAFRLEQIMECFTKRNYFSF</sequence>
<proteinExistence type="predicted"/>
<reference evidence="3 4" key="1">
    <citation type="journal article" date="2015" name="Genome Announc.">
        <title>Expanding the biotechnology potential of lactobacilli through comparative genomics of 213 strains and associated genera.</title>
        <authorList>
            <person name="Sun Z."/>
            <person name="Harris H.M."/>
            <person name="McCann A."/>
            <person name="Guo C."/>
            <person name="Argimon S."/>
            <person name="Zhang W."/>
            <person name="Yang X."/>
            <person name="Jeffery I.B."/>
            <person name="Cooney J.C."/>
            <person name="Kagawa T.F."/>
            <person name="Liu W."/>
            <person name="Song Y."/>
            <person name="Salvetti E."/>
            <person name="Wrobel A."/>
            <person name="Rasinkangas P."/>
            <person name="Parkhill J."/>
            <person name="Rea M.C."/>
            <person name="O'Sullivan O."/>
            <person name="Ritari J."/>
            <person name="Douillard F.P."/>
            <person name="Paul Ross R."/>
            <person name="Yang R."/>
            <person name="Briner A.E."/>
            <person name="Felis G.E."/>
            <person name="de Vos W.M."/>
            <person name="Barrangou R."/>
            <person name="Klaenhammer T.R."/>
            <person name="Caufield P.W."/>
            <person name="Cui Y."/>
            <person name="Zhang H."/>
            <person name="O'Toole P.W."/>
        </authorList>
    </citation>
    <scope>NUCLEOTIDE SEQUENCE [LARGE SCALE GENOMIC DNA]</scope>
    <source>
        <strain evidence="3 4">DSM 20605</strain>
    </source>
</reference>
<dbReference type="Gene3D" id="3.40.50.1820">
    <property type="entry name" value="alpha/beta hydrolase"/>
    <property type="match status" value="1"/>
</dbReference>
<evidence type="ECO:0000259" key="2">
    <source>
        <dbReference type="Pfam" id="PF00326"/>
    </source>
</evidence>
<dbReference type="PANTHER" id="PTHR42776">
    <property type="entry name" value="SERINE PEPTIDASE S9 FAMILY MEMBER"/>
    <property type="match status" value="1"/>
</dbReference>
<dbReference type="PATRIC" id="fig|1133569.4.peg.1551"/>